<dbReference type="EMBL" id="CP138895">
    <property type="protein sequence ID" value="WPK24411.1"/>
    <property type="molecule type" value="Genomic_DNA"/>
</dbReference>
<keyword evidence="4" id="KW-1185">Reference proteome</keyword>
<dbReference type="GO" id="GO:0004553">
    <property type="term" value="F:hydrolase activity, hydrolyzing O-glycosyl compounds"/>
    <property type="evidence" value="ECO:0007669"/>
    <property type="project" value="InterPro"/>
</dbReference>
<feature type="domain" description="GH16" evidence="2">
    <location>
        <begin position="29"/>
        <end position="242"/>
    </location>
</feature>
<dbReference type="InterPro" id="IPR050546">
    <property type="entry name" value="Glycosyl_Hydrlase_16"/>
</dbReference>
<dbReference type="PANTHER" id="PTHR10963">
    <property type="entry name" value="GLYCOSYL HYDROLASE-RELATED"/>
    <property type="match status" value="1"/>
</dbReference>
<name>A0AAX4H872_9ASCO</name>
<reference evidence="3 4" key="1">
    <citation type="submission" date="2023-10" db="EMBL/GenBank/DDBJ databases">
        <title>Draft Genome Sequence of Candida saopaulonensis from a very Premature Infant with Sepsis.</title>
        <authorList>
            <person name="Ning Y."/>
            <person name="Dai R."/>
            <person name="Xiao M."/>
            <person name="Xu Y."/>
            <person name="Yan Q."/>
            <person name="Zhang L."/>
        </authorList>
    </citation>
    <scope>NUCLEOTIDE SEQUENCE [LARGE SCALE GENOMIC DNA]</scope>
    <source>
        <strain evidence="3 4">19XY460</strain>
    </source>
</reference>
<accession>A0AAX4H872</accession>
<dbReference type="KEGG" id="asau:88172749"/>
<dbReference type="InterPro" id="IPR000757">
    <property type="entry name" value="Beta-glucanase-like"/>
</dbReference>
<dbReference type="GeneID" id="88172749"/>
<dbReference type="RefSeq" id="XP_062876794.1">
    <property type="nucleotide sequence ID" value="XM_063020724.1"/>
</dbReference>
<keyword evidence="1" id="KW-0732">Signal</keyword>
<feature type="chain" id="PRO_5043780295" description="GH16 domain-containing protein" evidence="1">
    <location>
        <begin position="33"/>
        <end position="316"/>
    </location>
</feature>
<dbReference type="Gene3D" id="2.60.120.200">
    <property type="match status" value="1"/>
</dbReference>
<dbReference type="InterPro" id="IPR013320">
    <property type="entry name" value="ConA-like_dom_sf"/>
</dbReference>
<dbReference type="SUPFAM" id="SSF49899">
    <property type="entry name" value="Concanavalin A-like lectins/glucanases"/>
    <property type="match status" value="1"/>
</dbReference>
<dbReference type="AlphaFoldDB" id="A0AAX4H872"/>
<organism evidence="3 4">
    <name type="scientific">Australozyma saopauloensis</name>
    <dbReference type="NCBI Taxonomy" id="291208"/>
    <lineage>
        <taxon>Eukaryota</taxon>
        <taxon>Fungi</taxon>
        <taxon>Dikarya</taxon>
        <taxon>Ascomycota</taxon>
        <taxon>Saccharomycotina</taxon>
        <taxon>Pichiomycetes</taxon>
        <taxon>Metschnikowiaceae</taxon>
        <taxon>Australozyma</taxon>
    </lineage>
</organism>
<feature type="signal peptide" evidence="1">
    <location>
        <begin position="1"/>
        <end position="32"/>
    </location>
</feature>
<evidence type="ECO:0000259" key="2">
    <source>
        <dbReference type="PROSITE" id="PS51762"/>
    </source>
</evidence>
<evidence type="ECO:0000313" key="3">
    <source>
        <dbReference type="EMBL" id="WPK24411.1"/>
    </source>
</evidence>
<dbReference type="PANTHER" id="PTHR10963:SF68">
    <property type="entry name" value="GLYCOSIDASE CRH1-RELATED"/>
    <property type="match status" value="1"/>
</dbReference>
<dbReference type="GO" id="GO:0005975">
    <property type="term" value="P:carbohydrate metabolic process"/>
    <property type="evidence" value="ECO:0007669"/>
    <property type="project" value="InterPro"/>
</dbReference>
<evidence type="ECO:0000313" key="4">
    <source>
        <dbReference type="Proteomes" id="UP001338582"/>
    </source>
</evidence>
<dbReference type="PROSITE" id="PS51762">
    <property type="entry name" value="GH16_2"/>
    <property type="match status" value="1"/>
</dbReference>
<dbReference type="Proteomes" id="UP001338582">
    <property type="component" value="Chromosome 2"/>
</dbReference>
<dbReference type="GO" id="GO:0031505">
    <property type="term" value="P:fungal-type cell wall organization"/>
    <property type="evidence" value="ECO:0007669"/>
    <property type="project" value="TreeGrafter"/>
</dbReference>
<proteinExistence type="predicted"/>
<dbReference type="GO" id="GO:0009277">
    <property type="term" value="C:fungal-type cell wall"/>
    <property type="evidence" value="ECO:0007669"/>
    <property type="project" value="TreeGrafter"/>
</dbReference>
<dbReference type="GO" id="GO:0016757">
    <property type="term" value="F:glycosyltransferase activity"/>
    <property type="evidence" value="ECO:0007669"/>
    <property type="project" value="TreeGrafter"/>
</dbReference>
<sequence>MPIYTNSALAAILKMQPLFVFLALFAVQCISAEIPEPCDARLNGCVARNKALPPTIFAAMTQSDPNFRESDACPLVCYNDTGAQFEISHRFENPQVQLLGYLLHGSVEAEILGAPGVGVILSFYLQSDDKDEIDIAEIFGGNHLLFQTNYFSKGDVTTNGKGIYVGLDLSPLYNFHKYGVRWTAEEIEWTVDGAVVRHVRKEPGEGFPNSPMRVRFSLWIGGDPANEAGTITWSGGITDFAEAPFRMFVRNIRIDNAGGGTEYIYSNDQALVVHGVGEDLFFNGLATIARLSLEAGGVSGIQWAWYWLLMVVFVSM</sequence>
<dbReference type="Pfam" id="PF00722">
    <property type="entry name" value="Glyco_hydro_16"/>
    <property type="match status" value="1"/>
</dbReference>
<gene>
    <name evidence="3" type="ORF">PUMCH_001684</name>
</gene>
<evidence type="ECO:0000256" key="1">
    <source>
        <dbReference type="SAM" id="SignalP"/>
    </source>
</evidence>
<protein>
    <recommendedName>
        <fullName evidence="2">GH16 domain-containing protein</fullName>
    </recommendedName>
</protein>